<dbReference type="EMBL" id="JABEYB010000001">
    <property type="protein sequence ID" value="NNU74416.1"/>
    <property type="molecule type" value="Genomic_DNA"/>
</dbReference>
<protein>
    <submittedName>
        <fullName evidence="2">Uncharacterized protein</fullName>
    </submittedName>
</protein>
<keyword evidence="1" id="KW-1133">Transmembrane helix</keyword>
<keyword evidence="1" id="KW-0812">Transmembrane</keyword>
<dbReference type="RefSeq" id="WP_171295279.1">
    <property type="nucleotide sequence ID" value="NZ_CP077615.1"/>
</dbReference>
<reference evidence="2 3" key="1">
    <citation type="submission" date="2020-05" db="EMBL/GenBank/DDBJ databases">
        <title>Complete genome of Clostridium estertheticum subspecies estertheticum, isolated from Vacuum packed lamb meat from New Zealand imported to Switzerland.</title>
        <authorList>
            <person name="Wambui J."/>
            <person name="Stevens M.J.A."/>
            <person name="Stephan R."/>
        </authorList>
    </citation>
    <scope>NUCLEOTIDE SEQUENCE [LARGE SCALE GENOMIC DNA]</scope>
    <source>
        <strain evidence="2 3">CEST001</strain>
    </source>
</reference>
<evidence type="ECO:0000313" key="3">
    <source>
        <dbReference type="Proteomes" id="UP000531659"/>
    </source>
</evidence>
<evidence type="ECO:0000256" key="1">
    <source>
        <dbReference type="SAM" id="Phobius"/>
    </source>
</evidence>
<dbReference type="GeneID" id="83592259"/>
<name>A0A7Y3WQU7_9CLOT</name>
<feature type="transmembrane region" description="Helical" evidence="1">
    <location>
        <begin position="30"/>
        <end position="50"/>
    </location>
</feature>
<accession>A0A7Y3WQU7</accession>
<feature type="transmembrane region" description="Helical" evidence="1">
    <location>
        <begin position="6"/>
        <end position="23"/>
    </location>
</feature>
<keyword evidence="1" id="KW-0472">Membrane</keyword>
<organism evidence="2 3">
    <name type="scientific">Clostridium estertheticum</name>
    <dbReference type="NCBI Taxonomy" id="238834"/>
    <lineage>
        <taxon>Bacteria</taxon>
        <taxon>Bacillati</taxon>
        <taxon>Bacillota</taxon>
        <taxon>Clostridia</taxon>
        <taxon>Eubacteriales</taxon>
        <taxon>Clostridiaceae</taxon>
        <taxon>Clostridium</taxon>
    </lineage>
</organism>
<gene>
    <name evidence="2" type="ORF">HLQ16_00460</name>
</gene>
<sequence>MISRSVLIRVCIYIAMTFIMIFLEPKASNVLLGILYLLFYSVATLVLVSWRTFNCIWVCDECNERFKISLWDSIKSFSIFSLKNKLYHRKIYCHKCNKKMWCRCIFQE</sequence>
<dbReference type="AlphaFoldDB" id="A0A7Y3WQU7"/>
<comment type="caution">
    <text evidence="2">The sequence shown here is derived from an EMBL/GenBank/DDBJ whole genome shotgun (WGS) entry which is preliminary data.</text>
</comment>
<proteinExistence type="predicted"/>
<evidence type="ECO:0000313" key="2">
    <source>
        <dbReference type="EMBL" id="NNU74416.1"/>
    </source>
</evidence>
<dbReference type="Proteomes" id="UP000531659">
    <property type="component" value="Unassembled WGS sequence"/>
</dbReference>